<evidence type="ECO:0000313" key="2">
    <source>
        <dbReference type="EMBL" id="KAK6147157.1"/>
    </source>
</evidence>
<keyword evidence="3" id="KW-1185">Reference proteome</keyword>
<accession>A0ABR0WIA0</accession>
<feature type="compositionally biased region" description="Acidic residues" evidence="1">
    <location>
        <begin position="150"/>
        <end position="161"/>
    </location>
</feature>
<evidence type="ECO:0000256" key="1">
    <source>
        <dbReference type="SAM" id="MobiDB-lite"/>
    </source>
</evidence>
<organism evidence="2 3">
    <name type="scientific">Rehmannia glutinosa</name>
    <name type="common">Chinese foxglove</name>
    <dbReference type="NCBI Taxonomy" id="99300"/>
    <lineage>
        <taxon>Eukaryota</taxon>
        <taxon>Viridiplantae</taxon>
        <taxon>Streptophyta</taxon>
        <taxon>Embryophyta</taxon>
        <taxon>Tracheophyta</taxon>
        <taxon>Spermatophyta</taxon>
        <taxon>Magnoliopsida</taxon>
        <taxon>eudicotyledons</taxon>
        <taxon>Gunneridae</taxon>
        <taxon>Pentapetalae</taxon>
        <taxon>asterids</taxon>
        <taxon>lamiids</taxon>
        <taxon>Lamiales</taxon>
        <taxon>Orobanchaceae</taxon>
        <taxon>Rehmannieae</taxon>
        <taxon>Rehmannia</taxon>
    </lineage>
</organism>
<feature type="region of interest" description="Disordered" evidence="1">
    <location>
        <begin position="135"/>
        <end position="161"/>
    </location>
</feature>
<gene>
    <name evidence="2" type="ORF">DH2020_018069</name>
</gene>
<protein>
    <submittedName>
        <fullName evidence="2">Uncharacterized protein</fullName>
    </submittedName>
</protein>
<comment type="caution">
    <text evidence="2">The sequence shown here is derived from an EMBL/GenBank/DDBJ whole genome shotgun (WGS) entry which is preliminary data.</text>
</comment>
<dbReference type="EMBL" id="JABTTQ020000010">
    <property type="protein sequence ID" value="KAK6147157.1"/>
    <property type="molecule type" value="Genomic_DNA"/>
</dbReference>
<name>A0ABR0WIA0_REHGL</name>
<dbReference type="Proteomes" id="UP001318860">
    <property type="component" value="Unassembled WGS sequence"/>
</dbReference>
<reference evidence="2 3" key="1">
    <citation type="journal article" date="2021" name="Comput. Struct. Biotechnol. J.">
        <title>De novo genome assembly of the potent medicinal plant Rehmannia glutinosa using nanopore technology.</title>
        <authorList>
            <person name="Ma L."/>
            <person name="Dong C."/>
            <person name="Song C."/>
            <person name="Wang X."/>
            <person name="Zheng X."/>
            <person name="Niu Y."/>
            <person name="Chen S."/>
            <person name="Feng W."/>
        </authorList>
    </citation>
    <scope>NUCLEOTIDE SEQUENCE [LARGE SCALE GENOMIC DNA]</scope>
    <source>
        <strain evidence="2">DH-2019</strain>
    </source>
</reference>
<proteinExistence type="predicted"/>
<sequence>MLQPIGWTIEEDEWLYEYLNRYTTFIILSIQSEWNSLLRLAAFDLGAHFKKHFSLGKETIEQRFFRTNGFKYFKIAHNIFVESNAAPVDLSNEHGYHPDNPVYLNSVYDGDVLPGFDPLPRGLWMGSLGGDGVGASRVDGGDGAGPSGVDADEDVEPGGLP</sequence>
<evidence type="ECO:0000313" key="3">
    <source>
        <dbReference type="Proteomes" id="UP001318860"/>
    </source>
</evidence>